<gene>
    <name evidence="2" type="ORF">LSTR_LSTR007396</name>
</gene>
<feature type="region of interest" description="Disordered" evidence="1">
    <location>
        <begin position="1"/>
        <end position="27"/>
    </location>
</feature>
<evidence type="ECO:0000313" key="2">
    <source>
        <dbReference type="EMBL" id="RZF47469.1"/>
    </source>
</evidence>
<name>A0A482XPW3_LAOST</name>
<dbReference type="Proteomes" id="UP000291343">
    <property type="component" value="Unassembled WGS sequence"/>
</dbReference>
<organism evidence="2 3">
    <name type="scientific">Laodelphax striatellus</name>
    <name type="common">Small brown planthopper</name>
    <name type="synonym">Delphax striatella</name>
    <dbReference type="NCBI Taxonomy" id="195883"/>
    <lineage>
        <taxon>Eukaryota</taxon>
        <taxon>Metazoa</taxon>
        <taxon>Ecdysozoa</taxon>
        <taxon>Arthropoda</taxon>
        <taxon>Hexapoda</taxon>
        <taxon>Insecta</taxon>
        <taxon>Pterygota</taxon>
        <taxon>Neoptera</taxon>
        <taxon>Paraneoptera</taxon>
        <taxon>Hemiptera</taxon>
        <taxon>Auchenorrhyncha</taxon>
        <taxon>Fulgoroidea</taxon>
        <taxon>Delphacidae</taxon>
        <taxon>Criomorphinae</taxon>
        <taxon>Laodelphax</taxon>
    </lineage>
</organism>
<accession>A0A482XPW3</accession>
<feature type="compositionally biased region" description="Acidic residues" evidence="1">
    <location>
        <begin position="238"/>
        <end position="251"/>
    </location>
</feature>
<proteinExistence type="predicted"/>
<comment type="caution">
    <text evidence="2">The sequence shown here is derived from an EMBL/GenBank/DDBJ whole genome shotgun (WGS) entry which is preliminary data.</text>
</comment>
<protein>
    <submittedName>
        <fullName evidence="2">Uncharacterized protein</fullName>
    </submittedName>
</protein>
<dbReference type="AlphaFoldDB" id="A0A482XPW3"/>
<feature type="compositionally biased region" description="Polar residues" evidence="1">
    <location>
        <begin position="12"/>
        <end position="27"/>
    </location>
</feature>
<sequence length="251" mass="28510">MENVSVPHPPISKSNLTMKKSSANSQLLRESIGKSIRPSTSQDQVLPNDADGYIMKGTYNILNNVHRRSSRSSLGWPASKSADNESLKDFYKFGDPIMMSNGKLGYLNHHQNSQQENQSHYSSFHQGNQPTDNIHYYPDYYMCPYPQPLYYTYPYLATNNHAYLHVNVDPFASPCYYSFDYIDENNFCQQVPAASYQQFETYPNTSEQYTSLKYEDCSTPSSTTHSISTQTGSSSDVENSEESPESNDEPV</sequence>
<keyword evidence="3" id="KW-1185">Reference proteome</keyword>
<dbReference type="InParanoid" id="A0A482XPW3"/>
<feature type="compositionally biased region" description="Low complexity" evidence="1">
    <location>
        <begin position="218"/>
        <end position="237"/>
    </location>
</feature>
<reference evidence="2 3" key="1">
    <citation type="journal article" date="2017" name="Gigascience">
        <title>Genome sequence of the small brown planthopper, Laodelphax striatellus.</title>
        <authorList>
            <person name="Zhu J."/>
            <person name="Jiang F."/>
            <person name="Wang X."/>
            <person name="Yang P."/>
            <person name="Bao Y."/>
            <person name="Zhao W."/>
            <person name="Wang W."/>
            <person name="Lu H."/>
            <person name="Wang Q."/>
            <person name="Cui N."/>
            <person name="Li J."/>
            <person name="Chen X."/>
            <person name="Luo L."/>
            <person name="Yu J."/>
            <person name="Kang L."/>
            <person name="Cui F."/>
        </authorList>
    </citation>
    <scope>NUCLEOTIDE SEQUENCE [LARGE SCALE GENOMIC DNA]</scope>
    <source>
        <strain evidence="2">Lst14</strain>
    </source>
</reference>
<evidence type="ECO:0000313" key="3">
    <source>
        <dbReference type="Proteomes" id="UP000291343"/>
    </source>
</evidence>
<dbReference type="EMBL" id="QKKF02004189">
    <property type="protein sequence ID" value="RZF47469.1"/>
    <property type="molecule type" value="Genomic_DNA"/>
</dbReference>
<feature type="region of interest" description="Disordered" evidence="1">
    <location>
        <begin position="214"/>
        <end position="251"/>
    </location>
</feature>
<evidence type="ECO:0000256" key="1">
    <source>
        <dbReference type="SAM" id="MobiDB-lite"/>
    </source>
</evidence>